<dbReference type="OMA" id="TPQCNAL"/>
<organism evidence="6">
    <name type="scientific">Selaginella moellendorffii</name>
    <name type="common">Spikemoss</name>
    <dbReference type="NCBI Taxonomy" id="88036"/>
    <lineage>
        <taxon>Eukaryota</taxon>
        <taxon>Viridiplantae</taxon>
        <taxon>Streptophyta</taxon>
        <taxon>Embryophyta</taxon>
        <taxon>Tracheophyta</taxon>
        <taxon>Lycopodiopsida</taxon>
        <taxon>Selaginellales</taxon>
        <taxon>Selaginellaceae</taxon>
        <taxon>Selaginella</taxon>
    </lineage>
</organism>
<comment type="similarity">
    <text evidence="1">Belongs to the peptidase A1 family.</text>
</comment>
<dbReference type="InterPro" id="IPR033121">
    <property type="entry name" value="PEPTIDASE_A1"/>
</dbReference>
<dbReference type="Proteomes" id="UP000001514">
    <property type="component" value="Unassembled WGS sequence"/>
</dbReference>
<gene>
    <name evidence="5" type="ORF">SELMODRAFT_82470</name>
</gene>
<evidence type="ECO:0000256" key="3">
    <source>
        <dbReference type="ARBA" id="ARBA00022801"/>
    </source>
</evidence>
<protein>
    <recommendedName>
        <fullName evidence="4">Peptidase A1 domain-containing protein</fullName>
    </recommendedName>
</protein>
<sequence>MERDEARLRWIHHRIQSSDHRHRRGRSLLQTAQVSSGLSLGSGEYFARMGIGSPQRSYYLELDTGSDVTWIQCAPCSSCYSQVDPIYDPSNSSSYRRVYCGSALCQALDYSACQGMGCSYRVVYGDSSASSGDLGIESFYLGPNSSTAMRNIAFGCGHSNSGLFRGEAGLLGMGGGTLSFFSQIAASIGPAFSYCLVDRYSQLQSRSSPLIFGRTAIPFAARFTPLLKNPRIDTFYYAILTGISVGGTALPIPPAQFALTGNGTGGAILDSGTSVTRVVPAAYAVLRDAYRAASRNLPPAPGVYLLDTCFNFQGLPTVQIPSLVLHFDNDVDMVLPGGNILIPVDRSGTFCLAFAPSSMPISVIGNVQQQTFRIGFDLQRSLIAIAPREC</sequence>
<dbReference type="SUPFAM" id="SSF50630">
    <property type="entry name" value="Acid proteases"/>
    <property type="match status" value="1"/>
</dbReference>
<feature type="domain" description="Peptidase A1" evidence="4">
    <location>
        <begin position="45"/>
        <end position="386"/>
    </location>
</feature>
<evidence type="ECO:0000256" key="2">
    <source>
        <dbReference type="ARBA" id="ARBA00022670"/>
    </source>
</evidence>
<dbReference type="Gene3D" id="2.40.70.10">
    <property type="entry name" value="Acid Proteases"/>
    <property type="match status" value="2"/>
</dbReference>
<accession>D8R1X1</accession>
<dbReference type="PANTHER" id="PTHR47967">
    <property type="entry name" value="OS07G0603500 PROTEIN-RELATED"/>
    <property type="match status" value="1"/>
</dbReference>
<dbReference type="EMBL" id="GL377570">
    <property type="protein sequence ID" value="EFJ33627.1"/>
    <property type="molecule type" value="Genomic_DNA"/>
</dbReference>
<dbReference type="InterPro" id="IPR032799">
    <property type="entry name" value="TAXi_C"/>
</dbReference>
<dbReference type="AlphaFoldDB" id="D8R1X1"/>
<dbReference type="InterPro" id="IPR051708">
    <property type="entry name" value="Plant_Aspart_Prot_A1"/>
</dbReference>
<dbReference type="OrthoDB" id="2747330at2759"/>
<evidence type="ECO:0000313" key="6">
    <source>
        <dbReference type="Proteomes" id="UP000001514"/>
    </source>
</evidence>
<dbReference type="GO" id="GO:0004190">
    <property type="term" value="F:aspartic-type endopeptidase activity"/>
    <property type="evidence" value="ECO:0000318"/>
    <property type="project" value="GO_Central"/>
</dbReference>
<dbReference type="GO" id="GO:0006508">
    <property type="term" value="P:proteolysis"/>
    <property type="evidence" value="ECO:0007669"/>
    <property type="project" value="UniProtKB-KW"/>
</dbReference>
<dbReference type="Pfam" id="PF14541">
    <property type="entry name" value="TAXi_C"/>
    <property type="match status" value="1"/>
</dbReference>
<dbReference type="KEGG" id="smo:SELMODRAFT_82470"/>
<dbReference type="InParanoid" id="D8R1X1"/>
<dbReference type="eggNOG" id="KOG1339">
    <property type="taxonomic scope" value="Eukaryota"/>
</dbReference>
<dbReference type="FunFam" id="2.40.70.10:FF:000031">
    <property type="entry name" value="Aspartyl protease AED1"/>
    <property type="match status" value="1"/>
</dbReference>
<dbReference type="Gramene" id="EFJ33627">
    <property type="protein sequence ID" value="EFJ33627"/>
    <property type="gene ID" value="SELMODRAFT_82470"/>
</dbReference>
<reference evidence="5 6" key="1">
    <citation type="journal article" date="2011" name="Science">
        <title>The Selaginella genome identifies genetic changes associated with the evolution of vascular plants.</title>
        <authorList>
            <person name="Banks J.A."/>
            <person name="Nishiyama T."/>
            <person name="Hasebe M."/>
            <person name="Bowman J.L."/>
            <person name="Gribskov M."/>
            <person name="dePamphilis C."/>
            <person name="Albert V.A."/>
            <person name="Aono N."/>
            <person name="Aoyama T."/>
            <person name="Ambrose B.A."/>
            <person name="Ashton N.W."/>
            <person name="Axtell M.J."/>
            <person name="Barker E."/>
            <person name="Barker M.S."/>
            <person name="Bennetzen J.L."/>
            <person name="Bonawitz N.D."/>
            <person name="Chapple C."/>
            <person name="Cheng C."/>
            <person name="Correa L.G."/>
            <person name="Dacre M."/>
            <person name="DeBarry J."/>
            <person name="Dreyer I."/>
            <person name="Elias M."/>
            <person name="Engstrom E.M."/>
            <person name="Estelle M."/>
            <person name="Feng L."/>
            <person name="Finet C."/>
            <person name="Floyd S.K."/>
            <person name="Frommer W.B."/>
            <person name="Fujita T."/>
            <person name="Gramzow L."/>
            <person name="Gutensohn M."/>
            <person name="Harholt J."/>
            <person name="Hattori M."/>
            <person name="Heyl A."/>
            <person name="Hirai T."/>
            <person name="Hiwatashi Y."/>
            <person name="Ishikawa M."/>
            <person name="Iwata M."/>
            <person name="Karol K.G."/>
            <person name="Koehler B."/>
            <person name="Kolukisaoglu U."/>
            <person name="Kubo M."/>
            <person name="Kurata T."/>
            <person name="Lalonde S."/>
            <person name="Li K."/>
            <person name="Li Y."/>
            <person name="Litt A."/>
            <person name="Lyons E."/>
            <person name="Manning G."/>
            <person name="Maruyama T."/>
            <person name="Michael T.P."/>
            <person name="Mikami K."/>
            <person name="Miyazaki S."/>
            <person name="Morinaga S."/>
            <person name="Murata T."/>
            <person name="Mueller-Roeber B."/>
            <person name="Nelson D.R."/>
            <person name="Obara M."/>
            <person name="Oguri Y."/>
            <person name="Olmstead R.G."/>
            <person name="Onodera N."/>
            <person name="Petersen B.L."/>
            <person name="Pils B."/>
            <person name="Prigge M."/>
            <person name="Rensing S.A."/>
            <person name="Riano-Pachon D.M."/>
            <person name="Roberts A.W."/>
            <person name="Sato Y."/>
            <person name="Scheller H.V."/>
            <person name="Schulz B."/>
            <person name="Schulz C."/>
            <person name="Shakirov E.V."/>
            <person name="Shibagaki N."/>
            <person name="Shinohara N."/>
            <person name="Shippen D.E."/>
            <person name="Soerensen I."/>
            <person name="Sotooka R."/>
            <person name="Sugimoto N."/>
            <person name="Sugita M."/>
            <person name="Sumikawa N."/>
            <person name="Tanurdzic M."/>
            <person name="Theissen G."/>
            <person name="Ulvskov P."/>
            <person name="Wakazuki S."/>
            <person name="Weng J.K."/>
            <person name="Willats W.W."/>
            <person name="Wipf D."/>
            <person name="Wolf P.G."/>
            <person name="Yang L."/>
            <person name="Zimmer A.D."/>
            <person name="Zhu Q."/>
            <person name="Mitros T."/>
            <person name="Hellsten U."/>
            <person name="Loque D."/>
            <person name="Otillar R."/>
            <person name="Salamov A."/>
            <person name="Schmutz J."/>
            <person name="Shapiro H."/>
            <person name="Lindquist E."/>
            <person name="Lucas S."/>
            <person name="Rokhsar D."/>
            <person name="Grigoriev I.V."/>
        </authorList>
    </citation>
    <scope>NUCLEOTIDE SEQUENCE [LARGE SCALE GENOMIC DNA]</scope>
</reference>
<dbReference type="PANTHER" id="PTHR47967:SF60">
    <property type="entry name" value="PROTEIN ASPARTIC PROTEASE IN GUARD CELL 1-LIKE"/>
    <property type="match status" value="1"/>
</dbReference>
<evidence type="ECO:0000259" key="4">
    <source>
        <dbReference type="PROSITE" id="PS51767"/>
    </source>
</evidence>
<keyword evidence="2" id="KW-0645">Protease</keyword>
<keyword evidence="6" id="KW-1185">Reference proteome</keyword>
<dbReference type="InterPro" id="IPR021109">
    <property type="entry name" value="Peptidase_aspartic_dom_sf"/>
</dbReference>
<proteinExistence type="inferred from homology"/>
<dbReference type="Pfam" id="PF14543">
    <property type="entry name" value="TAXi_N"/>
    <property type="match status" value="1"/>
</dbReference>
<evidence type="ECO:0000313" key="5">
    <source>
        <dbReference type="EMBL" id="EFJ33627.1"/>
    </source>
</evidence>
<evidence type="ECO:0000256" key="1">
    <source>
        <dbReference type="ARBA" id="ARBA00007447"/>
    </source>
</evidence>
<dbReference type="PROSITE" id="PS51767">
    <property type="entry name" value="PEPTIDASE_A1"/>
    <property type="match status" value="1"/>
</dbReference>
<dbReference type="HOGENOM" id="CLU_005738_8_0_1"/>
<dbReference type="InterPro" id="IPR032861">
    <property type="entry name" value="TAXi_N"/>
</dbReference>
<name>D8R1X1_SELML</name>
<keyword evidence="3" id="KW-0378">Hydrolase</keyword>